<accession>B7KBA5</accession>
<evidence type="ECO:0000256" key="1">
    <source>
        <dbReference type="SAM" id="Phobius"/>
    </source>
</evidence>
<feature type="domain" description="CHASE2" evidence="2">
    <location>
        <begin position="402"/>
        <end position="715"/>
    </location>
</feature>
<feature type="transmembrane region" description="Helical" evidence="1">
    <location>
        <begin position="702"/>
        <end position="719"/>
    </location>
</feature>
<dbReference type="HOGENOM" id="CLU_319554_0_0_3"/>
<dbReference type="Pfam" id="PF05226">
    <property type="entry name" value="CHASE2"/>
    <property type="match status" value="1"/>
</dbReference>
<feature type="transmembrane region" description="Helical" evidence="1">
    <location>
        <begin position="750"/>
        <end position="773"/>
    </location>
</feature>
<dbReference type="Proteomes" id="UP000002384">
    <property type="component" value="Chromosome"/>
</dbReference>
<dbReference type="OrthoDB" id="580957at2"/>
<dbReference type="InterPro" id="IPR027417">
    <property type="entry name" value="P-loop_NTPase"/>
</dbReference>
<dbReference type="RefSeq" id="WP_015955058.1">
    <property type="nucleotide sequence ID" value="NC_011729.1"/>
</dbReference>
<dbReference type="STRING" id="65393.PCC7424_3059"/>
<evidence type="ECO:0000313" key="4">
    <source>
        <dbReference type="Proteomes" id="UP000002384"/>
    </source>
</evidence>
<dbReference type="KEGG" id="cyc:PCC7424_3059"/>
<keyword evidence="1" id="KW-0472">Membrane</keyword>
<dbReference type="SMART" id="SM01080">
    <property type="entry name" value="CHASE2"/>
    <property type="match status" value="1"/>
</dbReference>
<dbReference type="InterPro" id="IPR007890">
    <property type="entry name" value="CHASE2"/>
</dbReference>
<dbReference type="EMBL" id="CP001291">
    <property type="protein sequence ID" value="ACK71461.1"/>
    <property type="molecule type" value="Genomic_DNA"/>
</dbReference>
<feature type="transmembrane region" description="Helical" evidence="1">
    <location>
        <begin position="726"/>
        <end position="744"/>
    </location>
</feature>
<proteinExistence type="predicted"/>
<organism evidence="3 4">
    <name type="scientific">Gloeothece citriformis (strain PCC 7424)</name>
    <name type="common">Cyanothece sp. (strain PCC 7424)</name>
    <dbReference type="NCBI Taxonomy" id="65393"/>
    <lineage>
        <taxon>Bacteria</taxon>
        <taxon>Bacillati</taxon>
        <taxon>Cyanobacteriota</taxon>
        <taxon>Cyanophyceae</taxon>
        <taxon>Oscillatoriophycideae</taxon>
        <taxon>Chroococcales</taxon>
        <taxon>Aphanothecaceae</taxon>
        <taxon>Gloeothece</taxon>
        <taxon>Gloeothece citriformis</taxon>
    </lineage>
</organism>
<dbReference type="eggNOG" id="COG4252">
    <property type="taxonomic scope" value="Bacteria"/>
</dbReference>
<dbReference type="AlphaFoldDB" id="B7KBA5"/>
<dbReference type="Pfam" id="PF14516">
    <property type="entry name" value="AAA_35"/>
    <property type="match status" value="1"/>
</dbReference>
<evidence type="ECO:0000259" key="2">
    <source>
        <dbReference type="SMART" id="SM01080"/>
    </source>
</evidence>
<keyword evidence="1" id="KW-1133">Transmembrane helix</keyword>
<gene>
    <name evidence="3" type="ordered locus">PCC7424_3059</name>
</gene>
<name>B7KBA5_GLOC7</name>
<dbReference type="eggNOG" id="COG1672">
    <property type="taxonomic scope" value="Bacteria"/>
</dbReference>
<dbReference type="SUPFAM" id="SSF52540">
    <property type="entry name" value="P-loop containing nucleoside triphosphate hydrolases"/>
    <property type="match status" value="1"/>
</dbReference>
<sequence length="781" mass="88536">MRANFNSFYPYQPGGSLPPDSPTYVVRSCDQELFNALLAREYCYVLNARQMGKSSLRIQVMGKLKAKGIACAEIELSGIGSQQINANQWYGGIIQELISGFDLVFERRNWLREREDLSPVQRLSNFIETVLLKQISQPIVIFIDEIDSVLSLKFPTDEFFALIRHCYDKRANHPEYKRLSFVLLGVATPSDLITDPNATPFNIGRAIELKGFNLSEIEPLAQGFIGKADNPKAVLTEILYWSGGQPFLTQKLCWLALNFNGFIPRGKEKTSIKALVTQQIIEDWESHDEPEHLRTIRDRLLRNSRSTFNLLKLYQKLLRWGKIPVKDTPSQMELRLSGLVSQQKGKLAIKNPIYQKVFNRHWVSQQIKSLETRKTTLSLGYVGFSSAIVALTIIGVRPLGIFQQLELKTLDNLMVHLPHEKPDQRLLVVGADEKDLSLYGHPIPDNILAQVLTKLEQYHPHVMGLDLVRDQPVPPGTPKLNEHFKHNSNLIGGCAFGGDNPAQSIHSPPQIPSERIGFFDVYSEDSQKNNQDYTVRRYLLSRTSNPNFKSSICQTPYSFGWQLVYRYLNAQGIPVTTEGDNWKFGDLVVLRLKSGSGGYQKLDDRGNQLLLRYRNTPDPEAIAPRLSFRDILNNTSQFDPNLVKNRVILIGVIAASVPDPHDTPYGRIRGLYIHAHLVSQLISAVEDENRPLIWWFPRWGEVLWVIGWSLTGGLLVWWLKKPFYQGVGMSVCVVLLYGCCWYGLCQGGWFPLIPGVFALLGTGVSLISVQIVLELRQKENL</sequence>
<reference evidence="4" key="1">
    <citation type="journal article" date="2011" name="MBio">
        <title>Novel metabolic attributes of the genus Cyanothece, comprising a group of unicellular nitrogen-fixing Cyanobacteria.</title>
        <authorList>
            <person name="Bandyopadhyay A."/>
            <person name="Elvitigala T."/>
            <person name="Welsh E."/>
            <person name="Stockel J."/>
            <person name="Liberton M."/>
            <person name="Min H."/>
            <person name="Sherman L.A."/>
            <person name="Pakrasi H.B."/>
        </authorList>
    </citation>
    <scope>NUCLEOTIDE SEQUENCE [LARGE SCALE GENOMIC DNA]</scope>
    <source>
        <strain evidence="4">PCC 7424</strain>
    </source>
</reference>
<keyword evidence="1" id="KW-0812">Transmembrane</keyword>
<keyword evidence="4" id="KW-1185">Reference proteome</keyword>
<protein>
    <submittedName>
        <fullName evidence="3">Putative Chase2 sensor protein</fullName>
    </submittedName>
</protein>
<dbReference type="Gene3D" id="3.40.50.300">
    <property type="entry name" value="P-loop containing nucleotide triphosphate hydrolases"/>
    <property type="match status" value="1"/>
</dbReference>
<evidence type="ECO:0000313" key="3">
    <source>
        <dbReference type="EMBL" id="ACK71461.1"/>
    </source>
</evidence>